<keyword evidence="1" id="KW-0732">Signal</keyword>
<evidence type="ECO:0000313" key="2">
    <source>
        <dbReference type="EMBL" id="RHN53511.1"/>
    </source>
</evidence>
<accession>A0A396HM00</accession>
<name>A0A396HM00_MEDTR</name>
<evidence type="ECO:0000313" key="3">
    <source>
        <dbReference type="Proteomes" id="UP000265566"/>
    </source>
</evidence>
<reference evidence="3" key="1">
    <citation type="journal article" date="2018" name="Nat. Plants">
        <title>Whole-genome landscape of Medicago truncatula symbiotic genes.</title>
        <authorList>
            <person name="Pecrix Y."/>
            <person name="Staton S.E."/>
            <person name="Sallet E."/>
            <person name="Lelandais-Briere C."/>
            <person name="Moreau S."/>
            <person name="Carrere S."/>
            <person name="Blein T."/>
            <person name="Jardinaud M.F."/>
            <person name="Latrasse D."/>
            <person name="Zouine M."/>
            <person name="Zahm M."/>
            <person name="Kreplak J."/>
            <person name="Mayjonade B."/>
            <person name="Satge C."/>
            <person name="Perez M."/>
            <person name="Cauet S."/>
            <person name="Marande W."/>
            <person name="Chantry-Darmon C."/>
            <person name="Lopez-Roques C."/>
            <person name="Bouchez O."/>
            <person name="Berard A."/>
            <person name="Debelle F."/>
            <person name="Munos S."/>
            <person name="Bendahmane A."/>
            <person name="Berges H."/>
            <person name="Niebel A."/>
            <person name="Buitink J."/>
            <person name="Frugier F."/>
            <person name="Benhamed M."/>
            <person name="Crespi M."/>
            <person name="Gouzy J."/>
            <person name="Gamas P."/>
        </authorList>
    </citation>
    <scope>NUCLEOTIDE SEQUENCE [LARGE SCALE GENOMIC DNA]</scope>
    <source>
        <strain evidence="3">cv. Jemalong A17</strain>
    </source>
</reference>
<feature type="chain" id="PRO_5017226226" description="Transmembrane protein" evidence="1">
    <location>
        <begin position="25"/>
        <end position="53"/>
    </location>
</feature>
<dbReference type="EMBL" id="PSQE01000005">
    <property type="protein sequence ID" value="RHN53511.1"/>
    <property type="molecule type" value="Genomic_DNA"/>
</dbReference>
<sequence>MDFDCSLLVLCWLLLMTFTGNCSGISGFRAEDDMMMKMMREEGKEKIRGRIGK</sequence>
<proteinExistence type="predicted"/>
<protein>
    <recommendedName>
        <fullName evidence="4">Transmembrane protein</fullName>
    </recommendedName>
</protein>
<dbReference type="Proteomes" id="UP000265566">
    <property type="component" value="Chromosome 5"/>
</dbReference>
<evidence type="ECO:0008006" key="4">
    <source>
        <dbReference type="Google" id="ProtNLM"/>
    </source>
</evidence>
<gene>
    <name evidence="2" type="ORF">MtrunA17_Chr5g0396631</name>
</gene>
<evidence type="ECO:0000256" key="1">
    <source>
        <dbReference type="SAM" id="SignalP"/>
    </source>
</evidence>
<dbReference type="AlphaFoldDB" id="A0A396HM00"/>
<feature type="signal peptide" evidence="1">
    <location>
        <begin position="1"/>
        <end position="24"/>
    </location>
</feature>
<dbReference type="Gramene" id="rna28423">
    <property type="protein sequence ID" value="RHN53511.1"/>
    <property type="gene ID" value="gene28423"/>
</dbReference>
<organism evidence="2 3">
    <name type="scientific">Medicago truncatula</name>
    <name type="common">Barrel medic</name>
    <name type="synonym">Medicago tribuloides</name>
    <dbReference type="NCBI Taxonomy" id="3880"/>
    <lineage>
        <taxon>Eukaryota</taxon>
        <taxon>Viridiplantae</taxon>
        <taxon>Streptophyta</taxon>
        <taxon>Embryophyta</taxon>
        <taxon>Tracheophyta</taxon>
        <taxon>Spermatophyta</taxon>
        <taxon>Magnoliopsida</taxon>
        <taxon>eudicotyledons</taxon>
        <taxon>Gunneridae</taxon>
        <taxon>Pentapetalae</taxon>
        <taxon>rosids</taxon>
        <taxon>fabids</taxon>
        <taxon>Fabales</taxon>
        <taxon>Fabaceae</taxon>
        <taxon>Papilionoideae</taxon>
        <taxon>50 kb inversion clade</taxon>
        <taxon>NPAAA clade</taxon>
        <taxon>Hologalegina</taxon>
        <taxon>IRL clade</taxon>
        <taxon>Trifolieae</taxon>
        <taxon>Medicago</taxon>
    </lineage>
</organism>
<comment type="caution">
    <text evidence="2">The sequence shown here is derived from an EMBL/GenBank/DDBJ whole genome shotgun (WGS) entry which is preliminary data.</text>
</comment>